<evidence type="ECO:0000313" key="2">
    <source>
        <dbReference type="EMBL" id="SAI59036.1"/>
    </source>
</evidence>
<accession>A0A157RME3</accession>
<sequence>MKRAIAMAAACSCLVLIVAGLFAWAQIVTRNDDRLFHVDDEKRMTMLARACGKNSELWAQPQSGRYACAYQTPHGQVALDVIPESLVLLTSSR</sequence>
<dbReference type="Proteomes" id="UP000077037">
    <property type="component" value="Unassembled WGS sequence"/>
</dbReference>
<name>A0A157RME3_9BORD</name>
<gene>
    <name evidence="2" type="ORF">SAMEA1982600_05208</name>
</gene>
<feature type="signal peptide" evidence="1">
    <location>
        <begin position="1"/>
        <end position="25"/>
    </location>
</feature>
<evidence type="ECO:0008006" key="4">
    <source>
        <dbReference type="Google" id="ProtNLM"/>
    </source>
</evidence>
<organism evidence="2 3">
    <name type="scientific">Bordetella ansorpii</name>
    <dbReference type="NCBI Taxonomy" id="288768"/>
    <lineage>
        <taxon>Bacteria</taxon>
        <taxon>Pseudomonadati</taxon>
        <taxon>Pseudomonadota</taxon>
        <taxon>Betaproteobacteria</taxon>
        <taxon>Burkholderiales</taxon>
        <taxon>Alcaligenaceae</taxon>
        <taxon>Bordetella</taxon>
    </lineage>
</organism>
<proteinExistence type="predicted"/>
<dbReference type="AlphaFoldDB" id="A0A157RME3"/>
<reference evidence="2 3" key="1">
    <citation type="submission" date="2016-03" db="EMBL/GenBank/DDBJ databases">
        <authorList>
            <consortium name="Pathogen Informatics"/>
        </authorList>
    </citation>
    <scope>NUCLEOTIDE SEQUENCE [LARGE SCALE GENOMIC DNA]</scope>
    <source>
        <strain evidence="2 3">NCTC13364</strain>
    </source>
</reference>
<feature type="chain" id="PRO_5007615716" description="Lipoprotein" evidence="1">
    <location>
        <begin position="26"/>
        <end position="93"/>
    </location>
</feature>
<evidence type="ECO:0000256" key="1">
    <source>
        <dbReference type="SAM" id="SignalP"/>
    </source>
</evidence>
<evidence type="ECO:0000313" key="3">
    <source>
        <dbReference type="Proteomes" id="UP000077037"/>
    </source>
</evidence>
<dbReference type="OrthoDB" id="9965181at2"/>
<protein>
    <recommendedName>
        <fullName evidence="4">Lipoprotein</fullName>
    </recommendedName>
</protein>
<keyword evidence="1" id="KW-0732">Signal</keyword>
<dbReference type="RefSeq" id="WP_066420956.1">
    <property type="nucleotide sequence ID" value="NZ_FKBS01000029.1"/>
</dbReference>
<dbReference type="EMBL" id="FKBS01000029">
    <property type="protein sequence ID" value="SAI59036.1"/>
    <property type="molecule type" value="Genomic_DNA"/>
</dbReference>